<name>A0A066ZQX0_HYDMR</name>
<gene>
    <name evidence="1" type="ORF">EI16_12225</name>
</gene>
<dbReference type="Proteomes" id="UP000027341">
    <property type="component" value="Unassembled WGS sequence"/>
</dbReference>
<evidence type="ECO:0000313" key="1">
    <source>
        <dbReference type="EMBL" id="KDN94659.1"/>
    </source>
</evidence>
<keyword evidence="2" id="KW-1185">Reference proteome</keyword>
<evidence type="ECO:0000313" key="2">
    <source>
        <dbReference type="Proteomes" id="UP000027341"/>
    </source>
</evidence>
<organism evidence="1 2">
    <name type="scientific">Hydrogenovibrio marinus</name>
    <dbReference type="NCBI Taxonomy" id="28885"/>
    <lineage>
        <taxon>Bacteria</taxon>
        <taxon>Pseudomonadati</taxon>
        <taxon>Pseudomonadota</taxon>
        <taxon>Gammaproteobacteria</taxon>
        <taxon>Thiotrichales</taxon>
        <taxon>Piscirickettsiaceae</taxon>
        <taxon>Hydrogenovibrio</taxon>
    </lineage>
</organism>
<comment type="caution">
    <text evidence="1">The sequence shown here is derived from an EMBL/GenBank/DDBJ whole genome shotgun (WGS) entry which is preliminary data.</text>
</comment>
<dbReference type="AlphaFoldDB" id="A0A066ZQX0"/>
<dbReference type="RefSeq" id="WP_029913601.1">
    <property type="nucleotide sequence ID" value="NZ_JMIU01000002.1"/>
</dbReference>
<dbReference type="STRING" id="28885.EI16_12225"/>
<reference evidence="1 2" key="1">
    <citation type="submission" date="2014-04" db="EMBL/GenBank/DDBJ databases">
        <title>Draft genome sequence of Hydrogenovibrio marinus MH-110, a model organism for aerobic H2 metabolism.</title>
        <authorList>
            <person name="Cha H.J."/>
            <person name="Jo B.H."/>
            <person name="Hwang B.H."/>
        </authorList>
    </citation>
    <scope>NUCLEOTIDE SEQUENCE [LARGE SCALE GENOMIC DNA]</scope>
    <source>
        <strain evidence="1 2">MH-110</strain>
    </source>
</reference>
<sequence length="112" mass="13099">MDLQNFKQAFSIGRTVNLQCDCGKHFFSTYGQDEDLERPLPKDTENTIFTEHDIDELVFEGKHYSDYCNCWHERAKNIMGFLDSHHSAIADYLNAERKRLIKSAKDLHEVSE</sequence>
<protein>
    <submittedName>
        <fullName evidence="1">Uncharacterized protein</fullName>
    </submittedName>
</protein>
<dbReference type="EMBL" id="JMIU01000002">
    <property type="protein sequence ID" value="KDN94659.1"/>
    <property type="molecule type" value="Genomic_DNA"/>
</dbReference>
<proteinExistence type="predicted"/>
<accession>A0A066ZQX0</accession>